<evidence type="ECO:0000256" key="2">
    <source>
        <dbReference type="ARBA" id="ARBA00022741"/>
    </source>
</evidence>
<dbReference type="Gene3D" id="1.20.5.4130">
    <property type="match status" value="1"/>
</dbReference>
<gene>
    <name evidence="5" type="ORF">CK203_024573</name>
</gene>
<dbReference type="AlphaFoldDB" id="A0A438IV75"/>
<evidence type="ECO:0000313" key="5">
    <source>
        <dbReference type="EMBL" id="RVX00355.1"/>
    </source>
</evidence>
<dbReference type="Proteomes" id="UP000288805">
    <property type="component" value="Unassembled WGS sequence"/>
</dbReference>
<feature type="domain" description="Disease resistance N-terminal" evidence="4">
    <location>
        <begin position="12"/>
        <end position="86"/>
    </location>
</feature>
<comment type="caution">
    <text evidence="5">The sequence shown here is derived from an EMBL/GenBank/DDBJ whole genome shotgun (WGS) entry which is preliminary data.</text>
</comment>
<evidence type="ECO:0000313" key="6">
    <source>
        <dbReference type="Proteomes" id="UP000288805"/>
    </source>
</evidence>
<evidence type="ECO:0000256" key="3">
    <source>
        <dbReference type="ARBA" id="ARBA00022821"/>
    </source>
</evidence>
<proteinExistence type="predicted"/>
<name>A0A438IV75_VITVI</name>
<keyword evidence="2" id="KW-0547">Nucleotide-binding</keyword>
<dbReference type="GO" id="GO:0006952">
    <property type="term" value="P:defense response"/>
    <property type="evidence" value="ECO:0007669"/>
    <property type="project" value="UniProtKB-KW"/>
</dbReference>
<organism evidence="5 6">
    <name type="scientific">Vitis vinifera</name>
    <name type="common">Grape</name>
    <dbReference type="NCBI Taxonomy" id="29760"/>
    <lineage>
        <taxon>Eukaryota</taxon>
        <taxon>Viridiplantae</taxon>
        <taxon>Streptophyta</taxon>
        <taxon>Embryophyta</taxon>
        <taxon>Tracheophyta</taxon>
        <taxon>Spermatophyta</taxon>
        <taxon>Magnoliopsida</taxon>
        <taxon>eudicotyledons</taxon>
        <taxon>Gunneridae</taxon>
        <taxon>Pentapetalae</taxon>
        <taxon>rosids</taxon>
        <taxon>Vitales</taxon>
        <taxon>Vitaceae</taxon>
        <taxon>Viteae</taxon>
        <taxon>Vitis</taxon>
    </lineage>
</organism>
<sequence>MEVVGNALLSDVLGWLSDKLGSYDFIKFASEENVDTELKKWEKELQSIWQELNDAEEKQITVDTVKSWVFDLRVLAYDMEDILDEF</sequence>
<dbReference type="InterPro" id="IPR041118">
    <property type="entry name" value="Rx_N"/>
</dbReference>
<evidence type="ECO:0000256" key="1">
    <source>
        <dbReference type="ARBA" id="ARBA00022737"/>
    </source>
</evidence>
<protein>
    <recommendedName>
        <fullName evidence="4">Disease resistance N-terminal domain-containing protein</fullName>
    </recommendedName>
</protein>
<evidence type="ECO:0000259" key="4">
    <source>
        <dbReference type="Pfam" id="PF18052"/>
    </source>
</evidence>
<keyword evidence="3" id="KW-0611">Plant defense</keyword>
<keyword evidence="1" id="KW-0677">Repeat</keyword>
<dbReference type="Pfam" id="PF18052">
    <property type="entry name" value="Rx_N"/>
    <property type="match status" value="1"/>
</dbReference>
<dbReference type="EMBL" id="QGNW01000082">
    <property type="protein sequence ID" value="RVX00355.1"/>
    <property type="molecule type" value="Genomic_DNA"/>
</dbReference>
<accession>A0A438IV75</accession>
<dbReference type="GO" id="GO:0000166">
    <property type="term" value="F:nucleotide binding"/>
    <property type="evidence" value="ECO:0007669"/>
    <property type="project" value="UniProtKB-KW"/>
</dbReference>
<reference evidence="5 6" key="1">
    <citation type="journal article" date="2018" name="PLoS Genet.">
        <title>Population sequencing reveals clonal diversity and ancestral inbreeding in the grapevine cultivar Chardonnay.</title>
        <authorList>
            <person name="Roach M.J."/>
            <person name="Johnson D.L."/>
            <person name="Bohlmann J."/>
            <person name="van Vuuren H.J."/>
            <person name="Jones S.J."/>
            <person name="Pretorius I.S."/>
            <person name="Schmidt S.A."/>
            <person name="Borneman A.R."/>
        </authorList>
    </citation>
    <scope>NUCLEOTIDE SEQUENCE [LARGE SCALE GENOMIC DNA]</scope>
    <source>
        <strain evidence="6">cv. Chardonnay</strain>
        <tissue evidence="5">Leaf</tissue>
    </source>
</reference>